<dbReference type="SUPFAM" id="SSF51735">
    <property type="entry name" value="NAD(P)-binding Rossmann-fold domains"/>
    <property type="match status" value="1"/>
</dbReference>
<dbReference type="Pfam" id="PF08240">
    <property type="entry name" value="ADH_N"/>
    <property type="match status" value="1"/>
</dbReference>
<dbReference type="InterPro" id="IPR013149">
    <property type="entry name" value="ADH-like_C"/>
</dbReference>
<dbReference type="GO" id="GO:0016491">
    <property type="term" value="F:oxidoreductase activity"/>
    <property type="evidence" value="ECO:0007669"/>
    <property type="project" value="InterPro"/>
</dbReference>
<dbReference type="Pfam" id="PF00107">
    <property type="entry name" value="ADH_zinc_N"/>
    <property type="match status" value="1"/>
</dbReference>
<feature type="non-terminal residue" evidence="2">
    <location>
        <position position="1"/>
    </location>
</feature>
<feature type="domain" description="Enoyl reductase (ER)" evidence="1">
    <location>
        <begin position="11"/>
        <end position="321"/>
    </location>
</feature>
<dbReference type="InterPro" id="IPR020843">
    <property type="entry name" value="ER"/>
</dbReference>
<dbReference type="PANTHER" id="PTHR43677">
    <property type="entry name" value="SHORT-CHAIN DEHYDROGENASE/REDUCTASE"/>
    <property type="match status" value="1"/>
</dbReference>
<protein>
    <recommendedName>
        <fullName evidence="1">Enoyl reductase (ER) domain-containing protein</fullName>
    </recommendedName>
</protein>
<accession>A0A381SN63</accession>
<dbReference type="PANTHER" id="PTHR43677:SF4">
    <property type="entry name" value="QUINONE OXIDOREDUCTASE-LIKE PROTEIN 2"/>
    <property type="match status" value="1"/>
</dbReference>
<dbReference type="InterPro" id="IPR051397">
    <property type="entry name" value="Zn-ADH-like_protein"/>
</dbReference>
<sequence length="325" mass="33564">VQAWQVHELGDPIDRLVLGDVDSPEPSPGQLLVDVDAVGLAFPDVLQCRGEYQVKPPLPFTPGGETSGRVAALGDGVEDFEIGERVVAMGGGLAEQVAVSAGMAFAVPKSLSQAKAAAVPLNYGTTWFALHNRAGLAEGETLLVTGASGGTGSAAIQLGLAAGARVIAVAGGTDKTAACAALGAHDVIDHRGVGDLVEEVRGLTDGRGVDVAYDPVGGDMFQQVRRCMAWDGRLLVIGFVAGIPEIATNHVLLKNYSVVGVHWGASLGRDPSSLGRQMAEVMALAEKGVVDPLLHPPYPFDEAAQALQDIADRKVVGKVVVDRTA</sequence>
<dbReference type="EMBL" id="UINC01003155">
    <property type="protein sequence ID" value="SVA03817.1"/>
    <property type="molecule type" value="Genomic_DNA"/>
</dbReference>
<dbReference type="CDD" id="cd08241">
    <property type="entry name" value="QOR1"/>
    <property type="match status" value="1"/>
</dbReference>
<dbReference type="SUPFAM" id="SSF50129">
    <property type="entry name" value="GroES-like"/>
    <property type="match status" value="1"/>
</dbReference>
<dbReference type="Gene3D" id="3.90.180.10">
    <property type="entry name" value="Medium-chain alcohol dehydrogenases, catalytic domain"/>
    <property type="match status" value="1"/>
</dbReference>
<evidence type="ECO:0000313" key="2">
    <source>
        <dbReference type="EMBL" id="SVA03817.1"/>
    </source>
</evidence>
<dbReference type="InterPro" id="IPR013154">
    <property type="entry name" value="ADH-like_N"/>
</dbReference>
<proteinExistence type="predicted"/>
<dbReference type="Gene3D" id="3.40.50.720">
    <property type="entry name" value="NAD(P)-binding Rossmann-like Domain"/>
    <property type="match status" value="1"/>
</dbReference>
<reference evidence="2" key="1">
    <citation type="submission" date="2018-05" db="EMBL/GenBank/DDBJ databases">
        <authorList>
            <person name="Lanie J.A."/>
            <person name="Ng W.-L."/>
            <person name="Kazmierczak K.M."/>
            <person name="Andrzejewski T.M."/>
            <person name="Davidsen T.M."/>
            <person name="Wayne K.J."/>
            <person name="Tettelin H."/>
            <person name="Glass J.I."/>
            <person name="Rusch D."/>
            <person name="Podicherti R."/>
            <person name="Tsui H.-C.T."/>
            <person name="Winkler M.E."/>
        </authorList>
    </citation>
    <scope>NUCLEOTIDE SEQUENCE</scope>
</reference>
<gene>
    <name evidence="2" type="ORF">METZ01_LOCUS56671</name>
</gene>
<evidence type="ECO:0000259" key="1">
    <source>
        <dbReference type="SMART" id="SM00829"/>
    </source>
</evidence>
<dbReference type="AlphaFoldDB" id="A0A381SN63"/>
<dbReference type="InterPro" id="IPR011032">
    <property type="entry name" value="GroES-like_sf"/>
</dbReference>
<organism evidence="2">
    <name type="scientific">marine metagenome</name>
    <dbReference type="NCBI Taxonomy" id="408172"/>
    <lineage>
        <taxon>unclassified sequences</taxon>
        <taxon>metagenomes</taxon>
        <taxon>ecological metagenomes</taxon>
    </lineage>
</organism>
<dbReference type="InterPro" id="IPR036291">
    <property type="entry name" value="NAD(P)-bd_dom_sf"/>
</dbReference>
<name>A0A381SN63_9ZZZZ</name>
<dbReference type="SMART" id="SM00829">
    <property type="entry name" value="PKS_ER"/>
    <property type="match status" value="1"/>
</dbReference>